<proteinExistence type="predicted"/>
<protein>
    <recommendedName>
        <fullName evidence="2">Uroporphyrinogen decarboxylase (URO-D) domain-containing protein</fullName>
    </recommendedName>
</protein>
<reference evidence="1" key="1">
    <citation type="journal article" date="2014" name="Front. Microbiol.">
        <title>High frequency of phylogenetically diverse reductive dehalogenase-homologous genes in deep subseafloor sedimentary metagenomes.</title>
        <authorList>
            <person name="Kawai M."/>
            <person name="Futagami T."/>
            <person name="Toyoda A."/>
            <person name="Takaki Y."/>
            <person name="Nishi S."/>
            <person name="Hori S."/>
            <person name="Arai W."/>
            <person name="Tsubouchi T."/>
            <person name="Morono Y."/>
            <person name="Uchiyama I."/>
            <person name="Ito T."/>
            <person name="Fujiyama A."/>
            <person name="Inagaki F."/>
            <person name="Takami H."/>
        </authorList>
    </citation>
    <scope>NUCLEOTIDE SEQUENCE</scope>
    <source>
        <strain evidence="1">Expedition CK06-06</strain>
    </source>
</reference>
<dbReference type="EMBL" id="BARW01008358">
    <property type="protein sequence ID" value="GAI83592.1"/>
    <property type="molecule type" value="Genomic_DNA"/>
</dbReference>
<organism evidence="1">
    <name type="scientific">marine sediment metagenome</name>
    <dbReference type="NCBI Taxonomy" id="412755"/>
    <lineage>
        <taxon>unclassified sequences</taxon>
        <taxon>metagenomes</taxon>
        <taxon>ecological metagenomes</taxon>
    </lineage>
</organism>
<feature type="non-terminal residue" evidence="1">
    <location>
        <position position="290"/>
    </location>
</feature>
<dbReference type="Gene3D" id="3.20.20.210">
    <property type="match status" value="1"/>
</dbReference>
<gene>
    <name evidence="1" type="ORF">S12H4_17161</name>
</gene>
<evidence type="ECO:0008006" key="2">
    <source>
        <dbReference type="Google" id="ProtNLM"/>
    </source>
</evidence>
<dbReference type="AlphaFoldDB" id="X1RS88"/>
<dbReference type="InterPro" id="IPR038071">
    <property type="entry name" value="UROD/MetE-like_sf"/>
</dbReference>
<sequence>MLYRQDMDEVRARLTTWWKGGDIGRPALQITAPRLTPIEDIPALPEPAGWTGRYSTRDFAYRVNLAQRACVNSYYLAEAVPNVSPDLAPNCLALYLGCHGVEDKDTVWCEPFLSAATEPRFVLDKTSFYWDFSTQLAREQLRLGRGKFLTSFPDLIEGLDTLAAMRGTEQLLFDLVERPDWVQRRLREITDRYFHVYDLWYDLIRDEMGGSHFWAWAPGRMAKFQCDFSAMISPAMFAEFMLPVLIEMCERVGYCMYHWDGPNAIPHHDHILSIPRFRVGEPAEHLTLGA</sequence>
<accession>X1RS88</accession>
<name>X1RS88_9ZZZZ</name>
<comment type="caution">
    <text evidence="1">The sequence shown here is derived from an EMBL/GenBank/DDBJ whole genome shotgun (WGS) entry which is preliminary data.</text>
</comment>
<evidence type="ECO:0000313" key="1">
    <source>
        <dbReference type="EMBL" id="GAI83592.1"/>
    </source>
</evidence>